<keyword evidence="2" id="KW-1185">Reference proteome</keyword>
<accession>Q1K3G1</accession>
<dbReference type="SUPFAM" id="SSF53335">
    <property type="entry name" value="S-adenosyl-L-methionine-dependent methyltransferases"/>
    <property type="match status" value="1"/>
</dbReference>
<proteinExistence type="predicted"/>
<dbReference type="GO" id="GO:0032259">
    <property type="term" value="P:methylation"/>
    <property type="evidence" value="ECO:0007669"/>
    <property type="project" value="UniProtKB-KW"/>
</dbReference>
<dbReference type="EMBL" id="AAEW02000002">
    <property type="protein sequence ID" value="EAT17013.1"/>
    <property type="molecule type" value="Genomic_DNA"/>
</dbReference>
<dbReference type="InterPro" id="IPR010719">
    <property type="entry name" value="MnmM_MeTrfase"/>
</dbReference>
<dbReference type="Gene3D" id="3.40.50.150">
    <property type="entry name" value="Vaccinia Virus protein VP39"/>
    <property type="match status" value="1"/>
</dbReference>
<dbReference type="RefSeq" id="WP_005997896.1">
    <property type="nucleotide sequence ID" value="NZ_AAEW02000002.1"/>
</dbReference>
<evidence type="ECO:0000313" key="1">
    <source>
        <dbReference type="EMBL" id="EAT17013.1"/>
    </source>
</evidence>
<dbReference type="PANTHER" id="PTHR35276">
    <property type="entry name" value="S-ADENOSYL-L-METHIONINE-DEPENDENT METHYLTRANSFERASES SUPERFAMILY PROTEIN"/>
    <property type="match status" value="1"/>
</dbReference>
<dbReference type="GO" id="GO:0008168">
    <property type="term" value="F:methyltransferase activity"/>
    <property type="evidence" value="ECO:0007669"/>
    <property type="project" value="UniProtKB-KW"/>
</dbReference>
<sequence length="216" mass="23931">MKTQQPLTDMAHWSHTFAAEVLEAGDLAIDLTAGRGKDCLHLARCVDSNSHGTVLAFDIQHEAIHSTTSLLTEQRMTVATISRPQQVTGPGVFLIQTSHEQLSLFSPRQAKVIMANLGYLPGGDHAITTRADSTLKTIKEALTELLSGGRLILVVYTGHEGAQEESQAITTHLADLHPRHWHIITMRPFLCHNAPYLLVVEKRQQPATVRERLLQR</sequence>
<organism evidence="1 2">
    <name type="scientific">Desulfuromonas acetoxidans (strain DSM 684 / 11070)</name>
    <dbReference type="NCBI Taxonomy" id="281689"/>
    <lineage>
        <taxon>Bacteria</taxon>
        <taxon>Pseudomonadati</taxon>
        <taxon>Thermodesulfobacteriota</taxon>
        <taxon>Desulfuromonadia</taxon>
        <taxon>Desulfuromonadales</taxon>
        <taxon>Desulfuromonadaceae</taxon>
        <taxon>Desulfuromonas</taxon>
    </lineage>
</organism>
<reference evidence="1" key="1">
    <citation type="submission" date="2006-05" db="EMBL/GenBank/DDBJ databases">
        <title>Annotation of the draft genome assembly of Desulfuromonas acetoxidans DSM 684.</title>
        <authorList>
            <consortium name="US DOE Joint Genome Institute (JGI-ORNL)"/>
            <person name="Larimer F."/>
            <person name="Land M."/>
            <person name="Hauser L."/>
        </authorList>
    </citation>
    <scope>NUCLEOTIDE SEQUENCE [LARGE SCALE GENOMIC DNA]</scope>
    <source>
        <strain evidence="1">DSM 684</strain>
    </source>
</reference>
<protein>
    <submittedName>
        <fullName evidence="1">rRNA methylase</fullName>
    </submittedName>
</protein>
<dbReference type="AlphaFoldDB" id="Q1K3G1"/>
<gene>
    <name evidence="1" type="ORF">Dace_2879</name>
</gene>
<reference evidence="1" key="2">
    <citation type="submission" date="2006-05" db="EMBL/GenBank/DDBJ databases">
        <title>Sequencing of the draft genome and assembly of Desulfuromonas acetoxidans DSM 684.</title>
        <authorList>
            <consortium name="US DOE Joint Genome Institute (JGI-PGF)"/>
            <person name="Copeland A."/>
            <person name="Lucas S."/>
            <person name="Lapidus A."/>
            <person name="Barry K."/>
            <person name="Detter J.C."/>
            <person name="Glavina del Rio T."/>
            <person name="Hammon N."/>
            <person name="Israni S."/>
            <person name="Dalin E."/>
            <person name="Tice H."/>
            <person name="Bruce D."/>
            <person name="Pitluck S."/>
            <person name="Richardson P."/>
        </authorList>
    </citation>
    <scope>NUCLEOTIDE SEQUENCE [LARGE SCALE GENOMIC DNA]</scope>
    <source>
        <strain evidence="1">DSM 684</strain>
    </source>
</reference>
<dbReference type="Pfam" id="PF06962">
    <property type="entry name" value="rRNA_methylase"/>
    <property type="match status" value="1"/>
</dbReference>
<dbReference type="PANTHER" id="PTHR35276:SF1">
    <property type="entry name" value="TRNA (MNM(5)S(2)U34)-METHYLTRANSFERASE, CHLOROPLASTIC"/>
    <property type="match status" value="1"/>
</dbReference>
<dbReference type="Proteomes" id="UP000005695">
    <property type="component" value="Unassembled WGS sequence"/>
</dbReference>
<keyword evidence="1" id="KW-0489">Methyltransferase</keyword>
<comment type="caution">
    <text evidence="1">The sequence shown here is derived from an EMBL/GenBank/DDBJ whole genome shotgun (WGS) entry which is preliminary data.</text>
</comment>
<dbReference type="InterPro" id="IPR029063">
    <property type="entry name" value="SAM-dependent_MTases_sf"/>
</dbReference>
<dbReference type="OrthoDB" id="9792989at2"/>
<name>Q1K3G1_DESA6</name>
<keyword evidence="1" id="KW-0808">Transferase</keyword>
<evidence type="ECO:0000313" key="2">
    <source>
        <dbReference type="Proteomes" id="UP000005695"/>
    </source>
</evidence>